<keyword evidence="3" id="KW-1185">Reference proteome</keyword>
<organism evidence="2 3">
    <name type="scientific">Abeliophyllum distichum</name>
    <dbReference type="NCBI Taxonomy" id="126358"/>
    <lineage>
        <taxon>Eukaryota</taxon>
        <taxon>Viridiplantae</taxon>
        <taxon>Streptophyta</taxon>
        <taxon>Embryophyta</taxon>
        <taxon>Tracheophyta</taxon>
        <taxon>Spermatophyta</taxon>
        <taxon>Magnoliopsida</taxon>
        <taxon>eudicotyledons</taxon>
        <taxon>Gunneridae</taxon>
        <taxon>Pentapetalae</taxon>
        <taxon>asterids</taxon>
        <taxon>lamiids</taxon>
        <taxon>Lamiales</taxon>
        <taxon>Oleaceae</taxon>
        <taxon>Forsythieae</taxon>
        <taxon>Abeliophyllum</taxon>
    </lineage>
</organism>
<comment type="caution">
    <text evidence="2">The sequence shown here is derived from an EMBL/GenBank/DDBJ whole genome shotgun (WGS) entry which is preliminary data.</text>
</comment>
<proteinExistence type="predicted"/>
<dbReference type="EMBL" id="JBFOLK010000008">
    <property type="protein sequence ID" value="KAL2492514.1"/>
    <property type="molecule type" value="Genomic_DNA"/>
</dbReference>
<accession>A0ABD1RVR2</accession>
<dbReference type="AlphaFoldDB" id="A0ABD1RVR2"/>
<dbReference type="PRINTS" id="PR00364">
    <property type="entry name" value="DISEASERSIST"/>
</dbReference>
<evidence type="ECO:0000313" key="3">
    <source>
        <dbReference type="Proteomes" id="UP001604336"/>
    </source>
</evidence>
<dbReference type="Proteomes" id="UP001604336">
    <property type="component" value="Unassembled WGS sequence"/>
</dbReference>
<dbReference type="InterPro" id="IPR002182">
    <property type="entry name" value="NB-ARC"/>
</dbReference>
<gene>
    <name evidence="2" type="ORF">Adt_28142</name>
</gene>
<name>A0ABD1RVR2_9LAMI</name>
<dbReference type="Pfam" id="PF00931">
    <property type="entry name" value="NB-ARC"/>
    <property type="match status" value="1"/>
</dbReference>
<sequence>MKIKEWLTAEVLSNLQTLSVVGMGGIGKTTLTRKVYDDGLSEYRFDNRAWVTVSQDYNERDLLLELLDSMKKSTDKVREKCFEQLAEYLYKSLKGKRYLIVLDDMWDTKVWDKVK</sequence>
<reference evidence="3" key="1">
    <citation type="submission" date="2024-07" db="EMBL/GenBank/DDBJ databases">
        <title>Two chromosome-level genome assemblies of Korean endemic species Abeliophyllum distichum and Forsythia ovata (Oleaceae).</title>
        <authorList>
            <person name="Jang H."/>
        </authorList>
    </citation>
    <scope>NUCLEOTIDE SEQUENCE [LARGE SCALE GENOMIC DNA]</scope>
</reference>
<feature type="domain" description="NB-ARC" evidence="1">
    <location>
        <begin position="2"/>
        <end position="115"/>
    </location>
</feature>
<dbReference type="PANTHER" id="PTHR19338">
    <property type="entry name" value="TRANSLOCASE OF INNER MITOCHONDRIAL MEMBRANE 13 HOMOLOG"/>
    <property type="match status" value="1"/>
</dbReference>
<evidence type="ECO:0000313" key="2">
    <source>
        <dbReference type="EMBL" id="KAL2492514.1"/>
    </source>
</evidence>
<dbReference type="SUPFAM" id="SSF52540">
    <property type="entry name" value="P-loop containing nucleoside triphosphate hydrolases"/>
    <property type="match status" value="1"/>
</dbReference>
<dbReference type="PANTHER" id="PTHR19338:SF60">
    <property type="entry name" value="NB-ARC DOMAIN-CONTAINING PROTEIN"/>
    <property type="match status" value="1"/>
</dbReference>
<dbReference type="Gene3D" id="3.40.50.300">
    <property type="entry name" value="P-loop containing nucleotide triphosphate hydrolases"/>
    <property type="match status" value="1"/>
</dbReference>
<protein>
    <submittedName>
        <fullName evidence="2">Disease resistance protein RPP13</fullName>
    </submittedName>
</protein>
<dbReference type="InterPro" id="IPR027417">
    <property type="entry name" value="P-loop_NTPase"/>
</dbReference>
<evidence type="ECO:0000259" key="1">
    <source>
        <dbReference type="Pfam" id="PF00931"/>
    </source>
</evidence>